<dbReference type="GO" id="GO:0005737">
    <property type="term" value="C:cytoplasm"/>
    <property type="evidence" value="ECO:0007669"/>
    <property type="project" value="TreeGrafter"/>
</dbReference>
<dbReference type="GO" id="GO:0005654">
    <property type="term" value="C:nucleoplasm"/>
    <property type="evidence" value="ECO:0007669"/>
    <property type="project" value="TreeGrafter"/>
</dbReference>
<feature type="domain" description="LEM" evidence="3">
    <location>
        <begin position="986"/>
        <end position="1030"/>
    </location>
</feature>
<dbReference type="EMBL" id="OU963866">
    <property type="protein sequence ID" value="CAH0390873.1"/>
    <property type="molecule type" value="Genomic_DNA"/>
</dbReference>
<dbReference type="GO" id="GO:0000724">
    <property type="term" value="P:double-strand break repair via homologous recombination"/>
    <property type="evidence" value="ECO:0007669"/>
    <property type="project" value="TreeGrafter"/>
</dbReference>
<dbReference type="InterPro" id="IPR002110">
    <property type="entry name" value="Ankyrin_rpt"/>
</dbReference>
<dbReference type="AlphaFoldDB" id="A0A9P0AE96"/>
<feature type="compositionally biased region" description="Basic and acidic residues" evidence="2">
    <location>
        <begin position="187"/>
        <end position="199"/>
    </location>
</feature>
<evidence type="ECO:0000259" key="3">
    <source>
        <dbReference type="PROSITE" id="PS50954"/>
    </source>
</evidence>
<feature type="compositionally biased region" description="Polar residues" evidence="2">
    <location>
        <begin position="498"/>
        <end position="519"/>
    </location>
</feature>
<evidence type="ECO:0000313" key="4">
    <source>
        <dbReference type="EMBL" id="CAH0390873.1"/>
    </source>
</evidence>
<dbReference type="PANTHER" id="PTHR46427">
    <property type="entry name" value="ANKYRIN REPEAT AND LEM DOMAIN-CONTAINING PROTEIN 1"/>
    <property type="match status" value="1"/>
</dbReference>
<feature type="repeat" description="ANK" evidence="1">
    <location>
        <begin position="83"/>
        <end position="115"/>
    </location>
</feature>
<dbReference type="CDD" id="cd10454">
    <property type="entry name" value="GIY-YIG_COG3680_Meta"/>
    <property type="match status" value="1"/>
</dbReference>
<dbReference type="Pfam" id="PF03020">
    <property type="entry name" value="LEM"/>
    <property type="match status" value="1"/>
</dbReference>
<dbReference type="SUPFAM" id="SSF63451">
    <property type="entry name" value="LEM domain"/>
    <property type="match status" value="1"/>
</dbReference>
<keyword evidence="1" id="KW-0040">ANK repeat</keyword>
<dbReference type="InterPro" id="IPR034998">
    <property type="entry name" value="ANKLE1"/>
</dbReference>
<protein>
    <recommendedName>
        <fullName evidence="3">LEM domain-containing protein</fullName>
    </recommendedName>
</protein>
<evidence type="ECO:0000256" key="2">
    <source>
        <dbReference type="SAM" id="MobiDB-lite"/>
    </source>
</evidence>
<accession>A0A9P0AE96</accession>
<feature type="region of interest" description="Disordered" evidence="2">
    <location>
        <begin position="470"/>
        <end position="519"/>
    </location>
</feature>
<feature type="compositionally biased region" description="Polar residues" evidence="2">
    <location>
        <begin position="730"/>
        <end position="740"/>
    </location>
</feature>
<dbReference type="GO" id="GO:0004520">
    <property type="term" value="F:DNA endonuclease activity"/>
    <property type="evidence" value="ECO:0007669"/>
    <property type="project" value="TreeGrafter"/>
</dbReference>
<dbReference type="Gene3D" id="1.10.720.40">
    <property type="match status" value="1"/>
</dbReference>
<dbReference type="CDD" id="cd12934">
    <property type="entry name" value="LEM"/>
    <property type="match status" value="1"/>
</dbReference>
<dbReference type="PROSITE" id="PS50088">
    <property type="entry name" value="ANK_REPEAT"/>
    <property type="match status" value="1"/>
</dbReference>
<dbReference type="Gene3D" id="1.25.40.20">
    <property type="entry name" value="Ankyrin repeat-containing domain"/>
    <property type="match status" value="1"/>
</dbReference>
<feature type="region of interest" description="Disordered" evidence="2">
    <location>
        <begin position="177"/>
        <end position="223"/>
    </location>
</feature>
<dbReference type="Pfam" id="PF12796">
    <property type="entry name" value="Ank_2"/>
    <property type="match status" value="1"/>
</dbReference>
<dbReference type="PANTHER" id="PTHR46427:SF1">
    <property type="entry name" value="ANKYRIN REPEAT AND LEM DOMAIN-CONTAINING PROTEIN 1"/>
    <property type="match status" value="1"/>
</dbReference>
<feature type="compositionally biased region" description="Low complexity" evidence="2">
    <location>
        <begin position="203"/>
        <end position="218"/>
    </location>
</feature>
<keyword evidence="5" id="KW-1185">Reference proteome</keyword>
<sequence length="1257" mass="140485">MSHSRNRSEAKLAKYLYDAVEATDTRQIFIFLRDGKANPNFILDQYGISPFHFVIGNESKKFAFEATKLMLLYGADPNVRSEDGLTPVHVATVWNRTAILHQLLKAGGDPFLRDDDNKTAVDYAVEGGLTKALQIINFHVSQASPSSNENCSDSSPHYTLTLEKVYLYRNDVKAEYSAQPTQNKQLQEQRRNKRQEEVFRCPTDWSSSETSGSDVSVTHRITVPPNGNIQIESIVKSDDDKSVRHNAVQDSNIQRTILTYLQDCQVYECVVPSVGDRTPEQRSHSSTPSHKTPSAVNFTSLCNNLAKELHEKLLPPQSTSCAYNVSNENHDLYQTCLTGSEKSRSHDPCHSSGVITPCLSPQRNQKKCVRNIFMNKCNDASPSLCVNSHNIPRNFAQRSVCEHCEDILCNNFKIVCYHLCDSQAVTNRVNPECSCSAQQGKQNGQEFCGINSEKSLAGFEKISKNERSKAHSASNFTADVSAPPLDSVDSSDRCDNSAPKNQTHSPSTPNNKKSKQGSSFLKNRAKLEKAFLRCLRINQVNEPNTKQADPTKISTVGSPSLIKHRINISSNEIKSSEIPPTQQFQTNNVIANNRSCTTPSKVTTCVRDSVIDERRQLLHIEVSNNDKSENYATTDPSSPKKCNICDYLDESQETEPLMLTACDGHSCSGTQGNRFSLPVSASPIKLDNYVELHSAPTKNDEEEKQQPSPKLDNPVKSSSTFETVIKVLSKDSSSSDNNETCDVPKNPGSLESLTYISDMQAANQTNDSHVSSHDGRKSDDLTNSMDVAFCLSAIPENDSAVKEEVGAQSGGRNSCLSEFSDVFFSSSERGSVCCDKLPSPNSEKEEPAPGRASSSDYFSPHELTRSYWTSDEEPSFLDPTGRKEMVEAVSWRKCGGSSENKDVCGFDGILITSDDEPTSKDGSKFNVCEEYKYVDKEKDIVFRETRFKSSTVRLSALSGFGNLSPTENERKTHELSDEDSSESVSSVSSLTYDTDTLRLELKQKGYVPGPITFTTKRLYLRKLKRINRKKSEVLCDSGVIVQNPESFSHEVDRTINQPDDKEWQNLLQSWSHLEIKMSSYFETPTRHAKWRGGISKCSFTYLLLDPRVTENLPARSQNMATLEVWSTFLKAIFYVGKGKRSRPYAHLYEAVKFWNDGTSSNSEKTQHILNLWKSNHGVICLNVFQNIMPVEALTREAAMIEALGVKNLKNEKHGEYYGPCTSWSQKQKCQLGCFLLYRALIVFLADGERQLKPYDVE</sequence>
<reference evidence="4" key="1">
    <citation type="submission" date="2021-12" db="EMBL/GenBank/DDBJ databases">
        <authorList>
            <person name="King R."/>
        </authorList>
    </citation>
    <scope>NUCLEOTIDE SEQUENCE</scope>
</reference>
<feature type="region of interest" description="Disordered" evidence="2">
    <location>
        <begin position="696"/>
        <end position="750"/>
    </location>
</feature>
<proteinExistence type="predicted"/>
<dbReference type="InterPro" id="IPR003887">
    <property type="entry name" value="LEM_dom"/>
</dbReference>
<dbReference type="PROSITE" id="PS50954">
    <property type="entry name" value="LEM"/>
    <property type="match status" value="1"/>
</dbReference>
<gene>
    <name evidence="4" type="ORF">BEMITA_LOCUS9558</name>
</gene>
<evidence type="ECO:0000313" key="5">
    <source>
        <dbReference type="Proteomes" id="UP001152759"/>
    </source>
</evidence>
<dbReference type="Pfam" id="PF22945">
    <property type="entry name" value="LEM-3_GIY-YIG"/>
    <property type="match status" value="1"/>
</dbReference>
<feature type="region of interest" description="Disordered" evidence="2">
    <location>
        <begin position="830"/>
        <end position="858"/>
    </location>
</feature>
<name>A0A9P0AE96_BEMTA</name>
<organism evidence="4 5">
    <name type="scientific">Bemisia tabaci</name>
    <name type="common">Sweetpotato whitefly</name>
    <name type="synonym">Aleurodes tabaci</name>
    <dbReference type="NCBI Taxonomy" id="7038"/>
    <lineage>
        <taxon>Eukaryota</taxon>
        <taxon>Metazoa</taxon>
        <taxon>Ecdysozoa</taxon>
        <taxon>Arthropoda</taxon>
        <taxon>Hexapoda</taxon>
        <taxon>Insecta</taxon>
        <taxon>Pterygota</taxon>
        <taxon>Neoptera</taxon>
        <taxon>Paraneoptera</taxon>
        <taxon>Hemiptera</taxon>
        <taxon>Sternorrhyncha</taxon>
        <taxon>Aleyrodoidea</taxon>
        <taxon>Aleyrodidae</taxon>
        <taxon>Aleyrodinae</taxon>
        <taxon>Bemisia</taxon>
    </lineage>
</organism>
<dbReference type="SMART" id="SM00248">
    <property type="entry name" value="ANK"/>
    <property type="match status" value="2"/>
</dbReference>
<dbReference type="InterPro" id="IPR036770">
    <property type="entry name" value="Ankyrin_rpt-contain_sf"/>
</dbReference>
<dbReference type="SMART" id="SM00540">
    <property type="entry name" value="LEM"/>
    <property type="match status" value="1"/>
</dbReference>
<dbReference type="InterPro" id="IPR011015">
    <property type="entry name" value="LEM/LEM-like_dom_sf"/>
</dbReference>
<feature type="region of interest" description="Disordered" evidence="2">
    <location>
        <begin position="963"/>
        <end position="987"/>
    </location>
</feature>
<dbReference type="PROSITE" id="PS50297">
    <property type="entry name" value="ANK_REP_REGION"/>
    <property type="match status" value="1"/>
</dbReference>
<evidence type="ECO:0000256" key="1">
    <source>
        <dbReference type="PROSITE-ProRule" id="PRU00023"/>
    </source>
</evidence>
<dbReference type="SUPFAM" id="SSF48403">
    <property type="entry name" value="Ankyrin repeat"/>
    <property type="match status" value="1"/>
</dbReference>
<dbReference type="GO" id="GO:0000712">
    <property type="term" value="P:resolution of meiotic recombination intermediates"/>
    <property type="evidence" value="ECO:0007669"/>
    <property type="project" value="TreeGrafter"/>
</dbReference>
<dbReference type="Proteomes" id="UP001152759">
    <property type="component" value="Chromosome 5"/>
</dbReference>